<evidence type="ECO:0000313" key="9">
    <source>
        <dbReference type="EMBL" id="NDW22638.1"/>
    </source>
</evidence>
<organism evidence="9 10">
    <name type="scientific">Alteromonas hispanica</name>
    <dbReference type="NCBI Taxonomy" id="315421"/>
    <lineage>
        <taxon>Bacteria</taxon>
        <taxon>Pseudomonadati</taxon>
        <taxon>Pseudomonadota</taxon>
        <taxon>Gammaproteobacteria</taxon>
        <taxon>Alteromonadales</taxon>
        <taxon>Alteromonadaceae</taxon>
        <taxon>Alteromonas/Salinimonas group</taxon>
        <taxon>Alteromonas</taxon>
    </lineage>
</organism>
<gene>
    <name evidence="9" type="ORF">GTW09_14005</name>
</gene>
<dbReference type="SUPFAM" id="SSF56235">
    <property type="entry name" value="N-terminal nucleophile aminohydrolases (Ntn hydrolases)"/>
    <property type="match status" value="1"/>
</dbReference>
<protein>
    <submittedName>
        <fullName evidence="9">Acylase</fullName>
    </submittedName>
</protein>
<comment type="similarity">
    <text evidence="1">Belongs to the peptidase S45 family.</text>
</comment>
<dbReference type="InterPro" id="IPR014395">
    <property type="entry name" value="Pen/GL7ACA/AHL_acylase"/>
</dbReference>
<proteinExistence type="inferred from homology"/>
<dbReference type="InterPro" id="IPR029055">
    <property type="entry name" value="Ntn_hydrolases_N"/>
</dbReference>
<dbReference type="InterPro" id="IPR002692">
    <property type="entry name" value="S45"/>
</dbReference>
<dbReference type="GO" id="GO:0017000">
    <property type="term" value="P:antibiotic biosynthetic process"/>
    <property type="evidence" value="ECO:0007669"/>
    <property type="project" value="InterPro"/>
</dbReference>
<evidence type="ECO:0000256" key="7">
    <source>
        <dbReference type="SAM" id="MobiDB-lite"/>
    </source>
</evidence>
<dbReference type="RefSeq" id="WP_163112393.1">
    <property type="nucleotide sequence ID" value="NZ_JAAAWP010000009.1"/>
</dbReference>
<accession>A0A6L9MWR6</accession>
<dbReference type="GO" id="GO:0046872">
    <property type="term" value="F:metal ion binding"/>
    <property type="evidence" value="ECO:0007669"/>
    <property type="project" value="UniProtKB-KW"/>
</dbReference>
<feature type="region of interest" description="Disordered" evidence="7">
    <location>
        <begin position="203"/>
        <end position="222"/>
    </location>
</feature>
<feature type="compositionally biased region" description="Polar residues" evidence="7">
    <location>
        <begin position="203"/>
        <end position="215"/>
    </location>
</feature>
<reference evidence="9 10" key="1">
    <citation type="submission" date="2020-01" db="EMBL/GenBank/DDBJ databases">
        <title>Genomes of bacteria type strains.</title>
        <authorList>
            <person name="Chen J."/>
            <person name="Zhu S."/>
            <person name="Yang J."/>
        </authorList>
    </citation>
    <scope>NUCLEOTIDE SEQUENCE [LARGE SCALE GENOMIC DNA]</scope>
    <source>
        <strain evidence="9 10">LMG 22958</strain>
    </source>
</reference>
<evidence type="ECO:0000256" key="4">
    <source>
        <dbReference type="ARBA" id="ARBA00023145"/>
    </source>
</evidence>
<dbReference type="InterPro" id="IPR043146">
    <property type="entry name" value="Penicillin_amidase_N_B-knob"/>
</dbReference>
<keyword evidence="6" id="KW-0479">Metal-binding</keyword>
<dbReference type="AlphaFoldDB" id="A0A6L9MWR6"/>
<evidence type="ECO:0000256" key="3">
    <source>
        <dbReference type="ARBA" id="ARBA00022801"/>
    </source>
</evidence>
<feature type="active site" description="Nucleophile" evidence="5">
    <location>
        <position position="217"/>
    </location>
</feature>
<dbReference type="PROSITE" id="PS51257">
    <property type="entry name" value="PROKAR_LIPOPROTEIN"/>
    <property type="match status" value="1"/>
</dbReference>
<comment type="cofactor">
    <cofactor evidence="6">
        <name>Ca(2+)</name>
        <dbReference type="ChEBI" id="CHEBI:29108"/>
    </cofactor>
    <text evidence="6">Binds 1 Ca(2+) ion per dimer.</text>
</comment>
<dbReference type="InterPro" id="IPR043147">
    <property type="entry name" value="Penicillin_amidase_A-knob"/>
</dbReference>
<keyword evidence="4" id="KW-0865">Zymogen</keyword>
<keyword evidence="3" id="KW-0378">Hydrolase</keyword>
<dbReference type="Gene3D" id="1.10.439.10">
    <property type="entry name" value="Penicillin Amidohydrolase, domain 1"/>
    <property type="match status" value="1"/>
</dbReference>
<dbReference type="PIRSF" id="PIRSF001227">
    <property type="entry name" value="Pen_acylase"/>
    <property type="match status" value="1"/>
</dbReference>
<dbReference type="Proteomes" id="UP000478837">
    <property type="component" value="Unassembled WGS sequence"/>
</dbReference>
<feature type="signal peptide" evidence="8">
    <location>
        <begin position="1"/>
        <end position="18"/>
    </location>
</feature>
<evidence type="ECO:0000256" key="8">
    <source>
        <dbReference type="SAM" id="SignalP"/>
    </source>
</evidence>
<evidence type="ECO:0000313" key="10">
    <source>
        <dbReference type="Proteomes" id="UP000478837"/>
    </source>
</evidence>
<comment type="caution">
    <text evidence="9">The sequence shown here is derived from an EMBL/GenBank/DDBJ whole genome shotgun (WGS) entry which is preliminary data.</text>
</comment>
<keyword evidence="2 8" id="KW-0732">Signal</keyword>
<evidence type="ECO:0000256" key="5">
    <source>
        <dbReference type="PIRSR" id="PIRSR001227-1"/>
    </source>
</evidence>
<dbReference type="PANTHER" id="PTHR34218:SF3">
    <property type="entry name" value="ACYL-HOMOSERINE LACTONE ACYLASE PVDQ"/>
    <property type="match status" value="1"/>
</dbReference>
<evidence type="ECO:0000256" key="6">
    <source>
        <dbReference type="PIRSR" id="PIRSR001227-2"/>
    </source>
</evidence>
<feature type="binding site" evidence="6">
    <location>
        <position position="287"/>
    </location>
    <ligand>
        <name>Ca(2+)</name>
        <dbReference type="ChEBI" id="CHEBI:29108"/>
    </ligand>
</feature>
<keyword evidence="6" id="KW-0106">Calcium</keyword>
<evidence type="ECO:0000256" key="2">
    <source>
        <dbReference type="ARBA" id="ARBA00022729"/>
    </source>
</evidence>
<dbReference type="EMBL" id="JAAAWP010000009">
    <property type="protein sequence ID" value="NDW22638.1"/>
    <property type="molecule type" value="Genomic_DNA"/>
</dbReference>
<keyword evidence="10" id="KW-1185">Reference proteome</keyword>
<dbReference type="Gene3D" id="1.10.1400.10">
    <property type="match status" value="1"/>
</dbReference>
<dbReference type="GO" id="GO:0016811">
    <property type="term" value="F:hydrolase activity, acting on carbon-nitrogen (but not peptide) bonds, in linear amides"/>
    <property type="evidence" value="ECO:0007669"/>
    <property type="project" value="InterPro"/>
</dbReference>
<dbReference type="Gene3D" id="3.60.20.10">
    <property type="entry name" value="Glutamine Phosphoribosylpyrophosphate, subunit 1, domain 1"/>
    <property type="match status" value="1"/>
</dbReference>
<sequence>MKCLSVCFAVFVTLFISACSSDYKAPAANQAADKKSEEVLRWEATAKNVTITRDNWGVPHVKGKTDADAVFGMLYAQAEDDFNRIERNYINAMGRLAEDLGEDEIYRDLRMKLFIQPKQIKKQYEESPQWLKELMVAFADGLNYYLYTHPEVKPKVITRFEPWMALTFSEGSIGGDIERGVNMARLADFYGNDMANVPYPTKSMHSPDQLTSEPGGSNGFAIAPSRTKNGNALLLVNPHTSFYFRHEAHVQSEEGLNAYGASTWGQFFIYQGFNERVGWMHTSTYVDVIDEYAETVIEKEDGLYYQYGDEHRKLETRLIELPYKAKDGTMQQKQVTAYFTHRGPIVRSHNGKWISVRLMEEPVKALIQSYTRTKAQNYDEFYTAMKGLTNSSNNTVYADADGTIAYFHGNFVPRRDTAFDFTQPVDGSNPATDWQGIHPLEEHIHIKNPGNGWIQNTNNWPYSAAAEFSPKKSDYPAYYSGTTENYRGIHAINLLKSTTDFDIDSLINAAYDSHLTGFDVLLPPLFKAFESLPDSDPGKASLREPIATLKAWDNRSGVDSVPTSVAVFWGMDLMKAVRNKARAADVSVYTYMESMASNDERLISLKSAVDKLARDFGTWQTPWGEINRFQRISPDIRQHFDDDAPSLPVGFASGRWGALAAYGQNYGQGETKRIYGTRGNSFVAAVEFGEKLKAKAITAGGLSNDPNSPHYNDQAEVYASGKLRDVYFYADDIAANAEETYRPGLR</sequence>
<feature type="binding site" evidence="6">
    <location>
        <position position="290"/>
    </location>
    <ligand>
        <name>Ca(2+)</name>
        <dbReference type="ChEBI" id="CHEBI:29108"/>
    </ligand>
</feature>
<feature type="chain" id="PRO_5027021316" evidence="8">
    <location>
        <begin position="19"/>
        <end position="746"/>
    </location>
</feature>
<name>A0A6L9MWR6_9ALTE</name>
<evidence type="ECO:0000256" key="1">
    <source>
        <dbReference type="ARBA" id="ARBA00006586"/>
    </source>
</evidence>
<dbReference type="Pfam" id="PF01804">
    <property type="entry name" value="Penicil_amidase"/>
    <property type="match status" value="1"/>
</dbReference>
<dbReference type="InterPro" id="IPR023343">
    <property type="entry name" value="Penicillin_amidase_dom1"/>
</dbReference>
<dbReference type="PANTHER" id="PTHR34218">
    <property type="entry name" value="PEPTIDASE S45 PENICILLIN AMIDASE"/>
    <property type="match status" value="1"/>
</dbReference>
<dbReference type="Gene3D" id="2.30.120.10">
    <property type="match status" value="1"/>
</dbReference>